<accession>A0A150Q9W8</accession>
<dbReference type="Proteomes" id="UP000075260">
    <property type="component" value="Unassembled WGS sequence"/>
</dbReference>
<dbReference type="RefSeq" id="WP_061611655.1">
    <property type="nucleotide sequence ID" value="NZ_JEMA01000907.1"/>
</dbReference>
<sequence>MLVAVLMIALLLGPCAPNDELDELWCDSDVCNEWWRVPAGGAGGEGGGWGGGGAAPTESSVSAGGGGAWGEGGAGEGGTGGEPTSGATTSGATTSSSTNATSTSSTGGPVGPTCGSDAACRYHTDGCYLPYCHECLAGRCVDGYCETEAVNDGVWGCIVTDEESPRHGKEGRCSAGTCLDFTPVRCQTDEGTFRGCDGTEHPTSEYVEIGFDPGPNQAEVECTGSARQVAYCPPGTFCVVRFAYDPVAGVERSIGGRCL</sequence>
<protein>
    <submittedName>
        <fullName evidence="2">Uncharacterized protein</fullName>
    </submittedName>
</protein>
<dbReference type="AlphaFoldDB" id="A0A150Q9W8"/>
<reference evidence="2 3" key="1">
    <citation type="submission" date="2014-02" db="EMBL/GenBank/DDBJ databases">
        <title>The small core and large imbalanced accessory genome model reveals a collaborative survival strategy of Sorangium cellulosum strains in nature.</title>
        <authorList>
            <person name="Han K."/>
            <person name="Peng R."/>
            <person name="Blom J."/>
            <person name="Li Y.-Z."/>
        </authorList>
    </citation>
    <scope>NUCLEOTIDE SEQUENCE [LARGE SCALE GENOMIC DNA]</scope>
    <source>
        <strain evidence="2 3">So0008-312</strain>
    </source>
</reference>
<evidence type="ECO:0000313" key="3">
    <source>
        <dbReference type="Proteomes" id="UP000075260"/>
    </source>
</evidence>
<evidence type="ECO:0000256" key="1">
    <source>
        <dbReference type="SAM" id="MobiDB-lite"/>
    </source>
</evidence>
<name>A0A150Q9W8_SORCE</name>
<feature type="compositionally biased region" description="Low complexity" evidence="1">
    <location>
        <begin position="84"/>
        <end position="107"/>
    </location>
</feature>
<organism evidence="2 3">
    <name type="scientific">Sorangium cellulosum</name>
    <name type="common">Polyangium cellulosum</name>
    <dbReference type="NCBI Taxonomy" id="56"/>
    <lineage>
        <taxon>Bacteria</taxon>
        <taxon>Pseudomonadati</taxon>
        <taxon>Myxococcota</taxon>
        <taxon>Polyangia</taxon>
        <taxon>Polyangiales</taxon>
        <taxon>Polyangiaceae</taxon>
        <taxon>Sorangium</taxon>
    </lineage>
</organism>
<dbReference type="EMBL" id="JEMA01000907">
    <property type="protein sequence ID" value="KYF64546.1"/>
    <property type="molecule type" value="Genomic_DNA"/>
</dbReference>
<feature type="compositionally biased region" description="Gly residues" evidence="1">
    <location>
        <begin position="42"/>
        <end position="54"/>
    </location>
</feature>
<feature type="region of interest" description="Disordered" evidence="1">
    <location>
        <begin position="42"/>
        <end position="110"/>
    </location>
</feature>
<feature type="compositionally biased region" description="Gly residues" evidence="1">
    <location>
        <begin position="63"/>
        <end position="83"/>
    </location>
</feature>
<comment type="caution">
    <text evidence="2">The sequence shown here is derived from an EMBL/GenBank/DDBJ whole genome shotgun (WGS) entry which is preliminary data.</text>
</comment>
<gene>
    <name evidence="2" type="ORF">BE15_04580</name>
</gene>
<evidence type="ECO:0000313" key="2">
    <source>
        <dbReference type="EMBL" id="KYF64546.1"/>
    </source>
</evidence>
<proteinExistence type="predicted"/>